<evidence type="ECO:0008006" key="9">
    <source>
        <dbReference type="Google" id="ProtNLM"/>
    </source>
</evidence>
<reference evidence="8" key="3">
    <citation type="journal article" date="2020" name="Curr. Biol.">
        <title>Chromatin organization in early land plants reveals an ancestral association between H3K27me3, transposons, and constitutive heterochromatin.</title>
        <authorList>
            <person name="Montgomery S.A."/>
            <person name="Tanizawa Y."/>
            <person name="Galik B."/>
            <person name="Wang N."/>
            <person name="Ito T."/>
            <person name="Mochizuki T."/>
            <person name="Akimcheva S."/>
            <person name="Bowman J.L."/>
            <person name="Cognat V."/>
            <person name="Marechal-Drouard L."/>
            <person name="Ekker H."/>
            <person name="Hong S.F."/>
            <person name="Kohchi T."/>
            <person name="Lin S.S."/>
            <person name="Liu L.D."/>
            <person name="Nakamura Y."/>
            <person name="Valeeva L.R."/>
            <person name="Shakirov E.V."/>
            <person name="Shippen D.E."/>
            <person name="Wei W.L."/>
            <person name="Yagura M."/>
            <person name="Yamaoka S."/>
            <person name="Yamato K.T."/>
            <person name="Liu C."/>
            <person name="Berger F."/>
        </authorList>
    </citation>
    <scope>NUCLEOTIDE SEQUENCE [LARGE SCALE GENOMIC DNA]</scope>
    <source>
        <strain evidence="8">Tak-1</strain>
    </source>
</reference>
<dbReference type="Gene3D" id="3.30.1370.50">
    <property type="entry name" value="R3H-like domain"/>
    <property type="match status" value="1"/>
</dbReference>
<feature type="domain" description="SUZ" evidence="4">
    <location>
        <begin position="118"/>
        <end position="187"/>
    </location>
</feature>
<keyword evidence="7" id="KW-1185">Reference proteome</keyword>
<dbReference type="Proteomes" id="UP000077202">
    <property type="component" value="Unassembled WGS sequence"/>
</dbReference>
<feature type="region of interest" description="Disordered" evidence="2">
    <location>
        <begin position="132"/>
        <end position="158"/>
    </location>
</feature>
<dbReference type="SUPFAM" id="SSF82708">
    <property type="entry name" value="R3H domain"/>
    <property type="match status" value="1"/>
</dbReference>
<evidence type="ECO:0000256" key="1">
    <source>
        <dbReference type="ARBA" id="ARBA00022553"/>
    </source>
</evidence>
<dbReference type="AlphaFoldDB" id="A0A176WJ21"/>
<evidence type="ECO:0000313" key="8">
    <source>
        <dbReference type="Proteomes" id="UP001162541"/>
    </source>
</evidence>
<evidence type="ECO:0000313" key="7">
    <source>
        <dbReference type="Proteomes" id="UP000077202"/>
    </source>
</evidence>
<dbReference type="Pfam" id="PF01424">
    <property type="entry name" value="R3H"/>
    <property type="match status" value="1"/>
</dbReference>
<dbReference type="PANTHER" id="PTHR15672">
    <property type="entry name" value="CAMP-REGULATED PHOSPHOPROTEIN 21 RELATED R3H DOMAIN CONTAINING PROTEIN"/>
    <property type="match status" value="1"/>
</dbReference>
<dbReference type="CDD" id="cd02642">
    <property type="entry name" value="R3H_encore_like"/>
    <property type="match status" value="1"/>
</dbReference>
<dbReference type="GO" id="GO:0003676">
    <property type="term" value="F:nucleic acid binding"/>
    <property type="evidence" value="ECO:0007669"/>
    <property type="project" value="UniProtKB-UniRule"/>
</dbReference>
<dbReference type="Pfam" id="PF12752">
    <property type="entry name" value="SUZ"/>
    <property type="match status" value="1"/>
</dbReference>
<evidence type="ECO:0000259" key="3">
    <source>
        <dbReference type="PROSITE" id="PS51061"/>
    </source>
</evidence>
<feature type="region of interest" description="Disordered" evidence="2">
    <location>
        <begin position="401"/>
        <end position="420"/>
    </location>
</feature>
<dbReference type="EMBL" id="LVLJ01000721">
    <property type="protein sequence ID" value="OAE32864.1"/>
    <property type="molecule type" value="Genomic_DNA"/>
</dbReference>
<evidence type="ECO:0000313" key="5">
    <source>
        <dbReference type="EMBL" id="BBN11407.1"/>
    </source>
</evidence>
<dbReference type="EMBL" id="AP019870">
    <property type="protein sequence ID" value="BBN11407.1"/>
    <property type="molecule type" value="Genomic_DNA"/>
</dbReference>
<reference evidence="5" key="2">
    <citation type="journal article" date="2019" name="Curr. Biol.">
        <title>Chromatin organization in early land plants reveals an ancestral association between H3K27me3, transposons, and constitutive heterochromatin.</title>
        <authorList>
            <person name="Montgomery S.A."/>
            <person name="Tanizawa Y."/>
            <person name="Galik B."/>
            <person name="Wang N."/>
            <person name="Ito T."/>
            <person name="Mochizuki T."/>
            <person name="Akimcheva S."/>
            <person name="Bowman J."/>
            <person name="Cognat V."/>
            <person name="Drouard L."/>
            <person name="Ekker H."/>
            <person name="Houng S."/>
            <person name="Kohchi T."/>
            <person name="Lin S."/>
            <person name="Liu L.D."/>
            <person name="Nakamura Y."/>
            <person name="Valeeva L.R."/>
            <person name="Shakirov E.V."/>
            <person name="Shippen D.E."/>
            <person name="Wei W."/>
            <person name="Yagura M."/>
            <person name="Yamaoka S."/>
            <person name="Yamato K.T."/>
            <person name="Liu C."/>
            <person name="Berger F."/>
        </authorList>
    </citation>
    <scope>NUCLEOTIDE SEQUENCE [LARGE SCALE GENOMIC DNA]</scope>
    <source>
        <strain evidence="5">Tak-1</strain>
    </source>
</reference>
<sequence length="420" mass="45502">MSRGGVTEEFRVAVCWEISRIGAVGSLVAMGIPTPVEELAWLVKDNLYAKHLVLSVEELFVEFLECPLSEEETLALEPMVSYQRMLLHRLADLFGLAHESVGEGEERHLVVEKCEESLIPAVLVSDVLEHNDGEAHHPQSSRQLLKRHASPTDGLQGQALVNTPGLSLEERQAAYLAARQRIFSEKWKHADENTKESGHARPRSDPVVARRMIAHALGKPKLLAVTSPSIEVITPQDLVIQFGERTTDETPSTTLGKLTSEETKEAMQQSSVKAAKRMFASALGLPPSGSSPRFPSRQVPCRIAVNPVVNLVEESTLSPLPASESCRPLSPGGLNVPAGGVQIRENIAVISSHNDEVFCESVHKTFSSPTMAQVRPSRNSRPGVAACRIFAQALGLPDPVCSSEVSRSPSHHRGGSLASG</sequence>
<accession>A0A176WJ21</accession>
<feature type="domain" description="R3H" evidence="3">
    <location>
        <begin position="50"/>
        <end position="115"/>
    </location>
</feature>
<dbReference type="InterPro" id="IPR024771">
    <property type="entry name" value="SUZ"/>
</dbReference>
<evidence type="ECO:0000259" key="4">
    <source>
        <dbReference type="PROSITE" id="PS51673"/>
    </source>
</evidence>
<dbReference type="SMART" id="SM00393">
    <property type="entry name" value="R3H"/>
    <property type="match status" value="1"/>
</dbReference>
<evidence type="ECO:0000256" key="2">
    <source>
        <dbReference type="SAM" id="MobiDB-lite"/>
    </source>
</evidence>
<dbReference type="PROSITE" id="PS51061">
    <property type="entry name" value="R3H"/>
    <property type="match status" value="1"/>
</dbReference>
<dbReference type="InterPro" id="IPR036867">
    <property type="entry name" value="R3H_dom_sf"/>
</dbReference>
<dbReference type="InterPro" id="IPR001374">
    <property type="entry name" value="R3H_dom"/>
</dbReference>
<evidence type="ECO:0000313" key="6">
    <source>
        <dbReference type="EMBL" id="OAE32864.1"/>
    </source>
</evidence>
<organism evidence="6 7">
    <name type="scientific">Marchantia polymorpha subsp. ruderalis</name>
    <dbReference type="NCBI Taxonomy" id="1480154"/>
    <lineage>
        <taxon>Eukaryota</taxon>
        <taxon>Viridiplantae</taxon>
        <taxon>Streptophyta</taxon>
        <taxon>Embryophyta</taxon>
        <taxon>Marchantiophyta</taxon>
        <taxon>Marchantiopsida</taxon>
        <taxon>Marchantiidae</taxon>
        <taxon>Marchantiales</taxon>
        <taxon>Marchantiaceae</taxon>
        <taxon>Marchantia</taxon>
    </lineage>
</organism>
<dbReference type="InterPro" id="IPR051937">
    <property type="entry name" value="R3H_domain_containing"/>
</dbReference>
<keyword evidence="1" id="KW-0597">Phosphoprotein</keyword>
<gene>
    <name evidence="6" type="ORF">AXG93_955s1020</name>
    <name evidence="5" type="ORF">Mp_5g11610</name>
</gene>
<reference evidence="6 7" key="1">
    <citation type="submission" date="2016-03" db="EMBL/GenBank/DDBJ databases">
        <title>Mechanisms controlling the formation of the plant cell surface in tip-growing cells are functionally conserved among land plants.</title>
        <authorList>
            <person name="Honkanen S."/>
            <person name="Jones V.A."/>
            <person name="Morieri G."/>
            <person name="Champion C."/>
            <person name="Hetherington A.J."/>
            <person name="Kelly S."/>
            <person name="Saint-Marcoux D."/>
            <person name="Proust H."/>
            <person name="Prescott H."/>
            <person name="Dolan L."/>
        </authorList>
    </citation>
    <scope>NUCLEOTIDE SEQUENCE [LARGE SCALE GENOMIC DNA]</scope>
    <source>
        <strain evidence="7">cv. Tak-1 and cv. Tak-2</strain>
        <tissue evidence="6">Whole gametophyte</tissue>
    </source>
</reference>
<name>A0A176WJ21_MARPO</name>
<dbReference type="PROSITE" id="PS51673">
    <property type="entry name" value="SUZ"/>
    <property type="match status" value="1"/>
</dbReference>
<dbReference type="Proteomes" id="UP001162541">
    <property type="component" value="Chromosome 5"/>
</dbReference>
<protein>
    <recommendedName>
        <fullName evidence="9">R3H domain-containing protein</fullName>
    </recommendedName>
</protein>
<proteinExistence type="predicted"/>
<dbReference type="PANTHER" id="PTHR15672:SF25">
    <property type="entry name" value="OS01G0100600 PROTEIN"/>
    <property type="match status" value="1"/>
</dbReference>